<accession>A0ABV7Q8V0</accession>
<keyword evidence="3" id="KW-1185">Reference proteome</keyword>
<reference evidence="3" key="1">
    <citation type="journal article" date="2019" name="Int. J. Syst. Evol. Microbiol.">
        <title>The Global Catalogue of Microorganisms (GCM) 10K type strain sequencing project: providing services to taxonomists for standard genome sequencing and annotation.</title>
        <authorList>
            <consortium name="The Broad Institute Genomics Platform"/>
            <consortium name="The Broad Institute Genome Sequencing Center for Infectious Disease"/>
            <person name="Wu L."/>
            <person name="Ma J."/>
        </authorList>
    </citation>
    <scope>NUCLEOTIDE SEQUENCE [LARGE SCALE GENOMIC DNA]</scope>
    <source>
        <strain evidence="3">CGMCC 4.7396</strain>
    </source>
</reference>
<evidence type="ECO:0000256" key="1">
    <source>
        <dbReference type="SAM" id="MobiDB-lite"/>
    </source>
</evidence>
<proteinExistence type="predicted"/>
<evidence type="ECO:0008006" key="4">
    <source>
        <dbReference type="Google" id="ProtNLM"/>
    </source>
</evidence>
<comment type="caution">
    <text evidence="2">The sequence shown here is derived from an EMBL/GenBank/DDBJ whole genome shotgun (WGS) entry which is preliminary data.</text>
</comment>
<dbReference type="RefSeq" id="WP_387980248.1">
    <property type="nucleotide sequence ID" value="NZ_JBHRWO010000021.1"/>
</dbReference>
<name>A0ABV7Q8V0_9ACTN</name>
<dbReference type="EMBL" id="JBHRWO010000021">
    <property type="protein sequence ID" value="MFC3495557.1"/>
    <property type="molecule type" value="Genomic_DNA"/>
</dbReference>
<evidence type="ECO:0000313" key="2">
    <source>
        <dbReference type="EMBL" id="MFC3495557.1"/>
    </source>
</evidence>
<feature type="compositionally biased region" description="Basic residues" evidence="1">
    <location>
        <begin position="35"/>
        <end position="51"/>
    </location>
</feature>
<gene>
    <name evidence="2" type="ORF">ACFO8M_23990</name>
</gene>
<evidence type="ECO:0000313" key="3">
    <source>
        <dbReference type="Proteomes" id="UP001595712"/>
    </source>
</evidence>
<dbReference type="Proteomes" id="UP001595712">
    <property type="component" value="Unassembled WGS sequence"/>
</dbReference>
<feature type="region of interest" description="Disordered" evidence="1">
    <location>
        <begin position="18"/>
        <end position="51"/>
    </location>
</feature>
<protein>
    <recommendedName>
        <fullName evidence="4">Transposase</fullName>
    </recommendedName>
</protein>
<organism evidence="2 3">
    <name type="scientific">Glycomyces rhizosphaerae</name>
    <dbReference type="NCBI Taxonomy" id="2054422"/>
    <lineage>
        <taxon>Bacteria</taxon>
        <taxon>Bacillati</taxon>
        <taxon>Actinomycetota</taxon>
        <taxon>Actinomycetes</taxon>
        <taxon>Glycomycetales</taxon>
        <taxon>Glycomycetaceae</taxon>
        <taxon>Glycomyces</taxon>
    </lineage>
</organism>
<sequence length="72" mass="8337">MPLQQSLRDADTAYKDFFATRNGKRQGRKAGPPQFKKRTHRQSARFTRHAGFRVLDDGRPRLLKIGDLKVAR</sequence>